<dbReference type="AlphaFoldDB" id="A0A6P9A980"/>
<keyword evidence="6" id="KW-1185">Reference proteome</keyword>
<dbReference type="Pfam" id="PF12937">
    <property type="entry name" value="F-box-like"/>
    <property type="match status" value="1"/>
</dbReference>
<evidence type="ECO:0000256" key="2">
    <source>
        <dbReference type="ARBA" id="ARBA00022771"/>
    </source>
</evidence>
<dbReference type="InterPro" id="IPR002893">
    <property type="entry name" value="Znf_MYND"/>
</dbReference>
<feature type="domain" description="F-box" evidence="5">
    <location>
        <begin position="122"/>
        <end position="168"/>
    </location>
</feature>
<keyword evidence="2" id="KW-0863">Zinc-finger</keyword>
<protein>
    <submittedName>
        <fullName evidence="7">Uncharacterized protein LOC117652816 isoform X1</fullName>
    </submittedName>
</protein>
<feature type="compositionally biased region" description="Acidic residues" evidence="4">
    <location>
        <begin position="550"/>
        <end position="571"/>
    </location>
</feature>
<organism evidence="7">
    <name type="scientific">Thrips palmi</name>
    <name type="common">Melon thrips</name>
    <dbReference type="NCBI Taxonomy" id="161013"/>
    <lineage>
        <taxon>Eukaryota</taxon>
        <taxon>Metazoa</taxon>
        <taxon>Ecdysozoa</taxon>
        <taxon>Arthropoda</taxon>
        <taxon>Hexapoda</taxon>
        <taxon>Insecta</taxon>
        <taxon>Pterygota</taxon>
        <taxon>Neoptera</taxon>
        <taxon>Paraneoptera</taxon>
        <taxon>Thysanoptera</taxon>
        <taxon>Terebrantia</taxon>
        <taxon>Thripoidea</taxon>
        <taxon>Thripidae</taxon>
        <taxon>Thrips</taxon>
    </lineage>
</organism>
<dbReference type="GO" id="GO:0008270">
    <property type="term" value="F:zinc ion binding"/>
    <property type="evidence" value="ECO:0007669"/>
    <property type="project" value="UniProtKB-KW"/>
</dbReference>
<evidence type="ECO:0000256" key="3">
    <source>
        <dbReference type="ARBA" id="ARBA00022833"/>
    </source>
</evidence>
<dbReference type="InParanoid" id="A0A6P9A980"/>
<dbReference type="SUPFAM" id="SSF52047">
    <property type="entry name" value="RNI-like"/>
    <property type="match status" value="1"/>
</dbReference>
<proteinExistence type="predicted"/>
<dbReference type="RefSeq" id="XP_034253834.1">
    <property type="nucleotide sequence ID" value="XM_034397943.1"/>
</dbReference>
<dbReference type="OrthoDB" id="10391872at2759"/>
<evidence type="ECO:0000259" key="5">
    <source>
        <dbReference type="PROSITE" id="PS50181"/>
    </source>
</evidence>
<keyword evidence="3" id="KW-0862">Zinc</keyword>
<keyword evidence="1" id="KW-0479">Metal-binding</keyword>
<dbReference type="KEGG" id="tpal:117652816"/>
<evidence type="ECO:0000313" key="7">
    <source>
        <dbReference type="RefSeq" id="XP_034253834.1"/>
    </source>
</evidence>
<reference evidence="7" key="1">
    <citation type="submission" date="2025-08" db="UniProtKB">
        <authorList>
            <consortium name="RefSeq"/>
        </authorList>
    </citation>
    <scope>IDENTIFICATION</scope>
    <source>
        <tissue evidence="7">Total insect</tissue>
    </source>
</reference>
<dbReference type="PROSITE" id="PS01360">
    <property type="entry name" value="ZF_MYND_1"/>
    <property type="match status" value="1"/>
</dbReference>
<dbReference type="Proteomes" id="UP000515158">
    <property type="component" value="Unplaced"/>
</dbReference>
<dbReference type="Gene3D" id="1.20.1280.50">
    <property type="match status" value="1"/>
</dbReference>
<dbReference type="SUPFAM" id="SSF144232">
    <property type="entry name" value="HIT/MYND zinc finger-like"/>
    <property type="match status" value="1"/>
</dbReference>
<name>A0A6P9A980_THRPL</name>
<evidence type="ECO:0000313" key="6">
    <source>
        <dbReference type="Proteomes" id="UP000515158"/>
    </source>
</evidence>
<sequence>MLKIASSTGQKRSNVSKVGHFITSFADVTLILWSISVYMMDQAQAPPAIQGQTCVACGAAAVLACPTCGDEFYCSQDHIKSPYNSEKHDVVCAWNVRQRQAEQERVGRQEQQQAAGPAVVQDSPLLALGDNLLVHLCGFLRADDLVRLGQVCRALRSVCRDARAWASVHFCASSTSYSSRSEGTRLFQYGVLKIAPALHTMEVPYRWPAVNLLRYTNKVKVFELQYECASGEMVEDWDKKRLFHTLRHYSQSLEVVKLDCLHEMDTLRLIDQMPNVRELYIEGKLVKAYAGCTKVVKSLGLGNTVSKEVAVDFVRANRSTLQSFTVSEYKNRWAYCDERSPLWKELKKCNGLVKMSLMPPLSIINSFPHLRSFSMKDFGDENHAKIKRAFTSSPVIRNLTTLNLQMGYHGHRGLLKVVGTSCVALRELAILFRSSGRMNFVTVHVDVPRDLHVILGGLANLETLTLSVARVPSMVLDGIAQGALPKLTHLRLNSCGVTPQGREALARLREQRSTLQLDAKVSKAYTEHDTCWDWLPERCQEAMCRARSECDEEDPVPDPDSDDGDSGDVDSDGGCGGGFPDSTHFDDFACMLSDSD</sequence>
<evidence type="ECO:0000256" key="1">
    <source>
        <dbReference type="ARBA" id="ARBA00022723"/>
    </source>
</evidence>
<dbReference type="Gene3D" id="3.80.10.10">
    <property type="entry name" value="Ribonuclease Inhibitor"/>
    <property type="match status" value="1"/>
</dbReference>
<feature type="region of interest" description="Disordered" evidence="4">
    <location>
        <begin position="548"/>
        <end position="585"/>
    </location>
</feature>
<dbReference type="GeneID" id="117652816"/>
<accession>A0A6P9A980</accession>
<evidence type="ECO:0000256" key="4">
    <source>
        <dbReference type="SAM" id="MobiDB-lite"/>
    </source>
</evidence>
<dbReference type="InterPro" id="IPR032675">
    <property type="entry name" value="LRR_dom_sf"/>
</dbReference>
<gene>
    <name evidence="7" type="primary">LOC117652816</name>
</gene>
<dbReference type="InterPro" id="IPR001810">
    <property type="entry name" value="F-box_dom"/>
</dbReference>
<dbReference type="SUPFAM" id="SSF81383">
    <property type="entry name" value="F-box domain"/>
    <property type="match status" value="1"/>
</dbReference>
<dbReference type="PROSITE" id="PS50181">
    <property type="entry name" value="FBOX"/>
    <property type="match status" value="1"/>
</dbReference>
<dbReference type="InterPro" id="IPR036047">
    <property type="entry name" value="F-box-like_dom_sf"/>
</dbReference>